<dbReference type="InterPro" id="IPR018724">
    <property type="entry name" value="2OG-Fe_dioxygenase"/>
</dbReference>
<name>A0AA35UNL7_9PROT</name>
<comment type="caution">
    <text evidence="1">The sequence shown here is derived from an EMBL/GenBank/DDBJ whole genome shotgun (WGS) entry which is preliminary data.</text>
</comment>
<reference evidence="1" key="1">
    <citation type="submission" date="2023-03" db="EMBL/GenBank/DDBJ databases">
        <authorList>
            <person name="Cleenwerck I."/>
        </authorList>
    </citation>
    <scope>NUCLEOTIDE SEQUENCE</scope>
    <source>
        <strain evidence="1">LMG 32879</strain>
    </source>
</reference>
<keyword evidence="1" id="KW-0560">Oxidoreductase</keyword>
<keyword evidence="2" id="KW-1185">Reference proteome</keyword>
<evidence type="ECO:0000313" key="1">
    <source>
        <dbReference type="EMBL" id="CAI9120757.1"/>
    </source>
</evidence>
<dbReference type="GO" id="GO:0051213">
    <property type="term" value="F:dioxygenase activity"/>
    <property type="evidence" value="ECO:0007669"/>
    <property type="project" value="UniProtKB-KW"/>
</dbReference>
<accession>A0AA35UNL7</accession>
<dbReference type="Pfam" id="PF10014">
    <property type="entry name" value="2OG-Fe_Oxy_2"/>
    <property type="match status" value="1"/>
</dbReference>
<organism evidence="1 2">
    <name type="scientific">Brytella acorum</name>
    <dbReference type="NCBI Taxonomy" id="2959299"/>
    <lineage>
        <taxon>Bacteria</taxon>
        <taxon>Pseudomonadati</taxon>
        <taxon>Pseudomonadota</taxon>
        <taxon>Alphaproteobacteria</taxon>
        <taxon>Acetobacterales</taxon>
        <taxon>Acetobacteraceae</taxon>
        <taxon>Brytella</taxon>
    </lineage>
</organism>
<proteinExistence type="predicted"/>
<gene>
    <name evidence="1" type="ORF">LMG32879_001596</name>
</gene>
<dbReference type="AlphaFoldDB" id="A0AA35UNL7"/>
<evidence type="ECO:0000313" key="2">
    <source>
        <dbReference type="Proteomes" id="UP001176960"/>
    </source>
</evidence>
<dbReference type="EMBL" id="CATKSH010000008">
    <property type="protein sequence ID" value="CAI9120757.1"/>
    <property type="molecule type" value="Genomic_DNA"/>
</dbReference>
<protein>
    <submittedName>
        <fullName evidence="1">2OG-Fe dioxygenase family protein</fullName>
    </submittedName>
</protein>
<dbReference type="RefSeq" id="WP_289841011.1">
    <property type="nucleotide sequence ID" value="NZ_CATKSH010000008.1"/>
</dbReference>
<dbReference type="Proteomes" id="UP001176960">
    <property type="component" value="Unassembled WGS sequence"/>
</dbReference>
<keyword evidence="1" id="KW-0223">Dioxygenase</keyword>
<dbReference type="Gene3D" id="2.60.120.620">
    <property type="entry name" value="q2cbj1_9rhob like domain"/>
    <property type="match status" value="1"/>
</dbReference>
<sequence length="257" mass="29090">MKAIPNTALTDPARDPSLAQTLAPIRSALGEEGFCYRRAPLMDPLLRHFGARDWESFAASWDRLGLDRYMADGGRYRRRRYGTFSLSPAGISRKRHQPHYQSRDYNVLNGGIERWFRAIEDNVGEHPAMIASLRLFGSLAYALTLPAERPDSWHAEVHQFRIEARADMLGSPTPEGMHRDGVDWVMVMMVARENVRSGVTSIHDIHRAPVGSFTLEEPMDTAFVDDHRVYHGVTGVEPVDPARPAHRDVLVVTLRHE</sequence>